<dbReference type="Proteomes" id="UP001216139">
    <property type="component" value="Chromosome"/>
</dbReference>
<protein>
    <recommendedName>
        <fullName evidence="3">HEPN AbiU2-like domain-containing protein</fullName>
    </recommendedName>
</protein>
<evidence type="ECO:0000313" key="1">
    <source>
        <dbReference type="EMBL" id="WCT10355.1"/>
    </source>
</evidence>
<accession>A0ABY7T1N1</accession>
<reference evidence="1 2" key="1">
    <citation type="submission" date="2023-02" db="EMBL/GenBank/DDBJ databases">
        <title>Genome sequence of Mucilaginibacter jinjuensis strain KACC 16571.</title>
        <authorList>
            <person name="Kim S."/>
            <person name="Heo J."/>
            <person name="Kwon S.-W."/>
        </authorList>
    </citation>
    <scope>NUCLEOTIDE SEQUENCE [LARGE SCALE GENOMIC DNA]</scope>
    <source>
        <strain evidence="1 2">KACC 16571</strain>
    </source>
</reference>
<proteinExistence type="predicted"/>
<sequence>MKKSLSEKKQFIFFERIKRILEIYTFSKECFVITSYFQTSTLSKDYELLSRYNSLYTIKYATMHVSIIELLKLYDPKGEQSIIRFIKRCVIGDFYLDLKKNDWLITCLYRIENEIDLTDLINRLKDFRDKKLAHTDTYQKITSVKAITYEELKQMLNLTFEILTFFKPYCILITEYIDYPDSSFQELMKNLN</sequence>
<organism evidence="1 2">
    <name type="scientific">Mucilaginibacter jinjuensis</name>
    <dbReference type="NCBI Taxonomy" id="1176721"/>
    <lineage>
        <taxon>Bacteria</taxon>
        <taxon>Pseudomonadati</taxon>
        <taxon>Bacteroidota</taxon>
        <taxon>Sphingobacteriia</taxon>
        <taxon>Sphingobacteriales</taxon>
        <taxon>Sphingobacteriaceae</taxon>
        <taxon>Mucilaginibacter</taxon>
    </lineage>
</organism>
<evidence type="ECO:0008006" key="3">
    <source>
        <dbReference type="Google" id="ProtNLM"/>
    </source>
</evidence>
<evidence type="ECO:0000313" key="2">
    <source>
        <dbReference type="Proteomes" id="UP001216139"/>
    </source>
</evidence>
<gene>
    <name evidence="1" type="ORF">PQO05_16590</name>
</gene>
<name>A0ABY7T1N1_9SPHI</name>
<dbReference type="EMBL" id="CP117167">
    <property type="protein sequence ID" value="WCT10355.1"/>
    <property type="molecule type" value="Genomic_DNA"/>
</dbReference>
<keyword evidence="2" id="KW-1185">Reference proteome</keyword>
<dbReference type="RefSeq" id="WP_273628518.1">
    <property type="nucleotide sequence ID" value="NZ_CP117167.1"/>
</dbReference>